<dbReference type="Proteomes" id="UP001557470">
    <property type="component" value="Unassembled WGS sequence"/>
</dbReference>
<evidence type="ECO:0000313" key="3">
    <source>
        <dbReference type="Proteomes" id="UP001557470"/>
    </source>
</evidence>
<organism evidence="2 3">
    <name type="scientific">Umbra pygmaea</name>
    <name type="common">Eastern mudminnow</name>
    <dbReference type="NCBI Taxonomy" id="75934"/>
    <lineage>
        <taxon>Eukaryota</taxon>
        <taxon>Metazoa</taxon>
        <taxon>Chordata</taxon>
        <taxon>Craniata</taxon>
        <taxon>Vertebrata</taxon>
        <taxon>Euteleostomi</taxon>
        <taxon>Actinopterygii</taxon>
        <taxon>Neopterygii</taxon>
        <taxon>Teleostei</taxon>
        <taxon>Protacanthopterygii</taxon>
        <taxon>Esociformes</taxon>
        <taxon>Umbridae</taxon>
        <taxon>Umbra</taxon>
    </lineage>
</organism>
<name>A0ABD0YE51_UMBPY</name>
<comment type="caution">
    <text evidence="2">The sequence shown here is derived from an EMBL/GenBank/DDBJ whole genome shotgun (WGS) entry which is preliminary data.</text>
</comment>
<dbReference type="AlphaFoldDB" id="A0ABD0YE51"/>
<sequence>MGLLVECGGKSASAEAGGGNAVAANGGMAGMAGNAVNPGVMNGLVLNGQPFLAQLVPVGGSLQQQPIMGQAGMLQLVPVGALQQGGALPVGQTGAANAVPPQPGQNPQLANGALQLLVLPPANGNGGVPMLMQIVPVGGGNNVQQPAVAGKIRVKHSVRFYGIPTSTTNPPLVTAEDVEDSSGSDPSVQYMLK</sequence>
<proteinExistence type="predicted"/>
<protein>
    <submittedName>
        <fullName evidence="2">Uncharacterized protein</fullName>
    </submittedName>
</protein>
<feature type="region of interest" description="Disordered" evidence="1">
    <location>
        <begin position="165"/>
        <end position="193"/>
    </location>
</feature>
<accession>A0ABD0YE51</accession>
<evidence type="ECO:0000313" key="2">
    <source>
        <dbReference type="EMBL" id="KAL1023482.1"/>
    </source>
</evidence>
<evidence type="ECO:0000256" key="1">
    <source>
        <dbReference type="SAM" id="MobiDB-lite"/>
    </source>
</evidence>
<reference evidence="2 3" key="1">
    <citation type="submission" date="2024-06" db="EMBL/GenBank/DDBJ databases">
        <authorList>
            <person name="Pan Q."/>
            <person name="Wen M."/>
            <person name="Jouanno E."/>
            <person name="Zahm M."/>
            <person name="Klopp C."/>
            <person name="Cabau C."/>
            <person name="Louis A."/>
            <person name="Berthelot C."/>
            <person name="Parey E."/>
            <person name="Roest Crollius H."/>
            <person name="Montfort J."/>
            <person name="Robinson-Rechavi M."/>
            <person name="Bouchez O."/>
            <person name="Lampietro C."/>
            <person name="Lopez Roques C."/>
            <person name="Donnadieu C."/>
            <person name="Postlethwait J."/>
            <person name="Bobe J."/>
            <person name="Verreycken H."/>
            <person name="Guiguen Y."/>
        </authorList>
    </citation>
    <scope>NUCLEOTIDE SEQUENCE [LARGE SCALE GENOMIC DNA]</scope>
    <source>
        <strain evidence="2">Up_M1</strain>
        <tissue evidence="2">Testis</tissue>
    </source>
</reference>
<dbReference type="EMBL" id="JAGEUA010000001">
    <property type="protein sequence ID" value="KAL1023482.1"/>
    <property type="molecule type" value="Genomic_DNA"/>
</dbReference>
<keyword evidence="3" id="KW-1185">Reference proteome</keyword>
<gene>
    <name evidence="2" type="ORF">UPYG_G00041340</name>
</gene>